<dbReference type="PATRIC" id="fig|1240687.3.peg.3816"/>
<organism evidence="1 2">
    <name type="scientific">Leptospira kirschneri serovar Bulgarica str. Nikolaevo</name>
    <dbReference type="NCBI Taxonomy" id="1240687"/>
    <lineage>
        <taxon>Bacteria</taxon>
        <taxon>Pseudomonadati</taxon>
        <taxon>Spirochaetota</taxon>
        <taxon>Spirochaetia</taxon>
        <taxon>Leptospirales</taxon>
        <taxon>Leptospiraceae</taxon>
        <taxon>Leptospira</taxon>
    </lineage>
</organism>
<dbReference type="Proteomes" id="UP000011980">
    <property type="component" value="Unassembled WGS sequence"/>
</dbReference>
<protein>
    <submittedName>
        <fullName evidence="1">Uncharacterized protein</fullName>
    </submittedName>
</protein>
<accession>M6FFK1</accession>
<name>M6FFK1_9LEPT</name>
<sequence>MILFLKKITFYWLAYSSRFFRNETDSSDFKLERIRSLVYKIFIFSICFKI</sequence>
<gene>
    <name evidence="1" type="ORF">LEP1GSC008_4220</name>
</gene>
<evidence type="ECO:0000313" key="1">
    <source>
        <dbReference type="EMBL" id="EMK21611.1"/>
    </source>
</evidence>
<comment type="caution">
    <text evidence="1">The sequence shown here is derived from an EMBL/GenBank/DDBJ whole genome shotgun (WGS) entry which is preliminary data.</text>
</comment>
<proteinExistence type="predicted"/>
<reference evidence="1 2" key="1">
    <citation type="submission" date="2013-01" db="EMBL/GenBank/DDBJ databases">
        <authorList>
            <person name="Harkins D.M."/>
            <person name="Durkin A.S."/>
            <person name="Brinkac L.M."/>
            <person name="Haft D.H."/>
            <person name="Selengut J.D."/>
            <person name="Sanka R."/>
            <person name="DePew J."/>
            <person name="Purushe J."/>
            <person name="Galloway R.L."/>
            <person name="Vinetz J.M."/>
            <person name="Sutton G.G."/>
            <person name="Nierman W.C."/>
            <person name="Fouts D.E."/>
        </authorList>
    </citation>
    <scope>NUCLEOTIDE SEQUENCE [LARGE SCALE GENOMIC DNA]</scope>
    <source>
        <strain evidence="1 2">Nikolaevo</strain>
    </source>
</reference>
<dbReference type="AlphaFoldDB" id="M6FFK1"/>
<evidence type="ECO:0000313" key="2">
    <source>
        <dbReference type="Proteomes" id="UP000011980"/>
    </source>
</evidence>
<dbReference type="EMBL" id="ANCE01000190">
    <property type="protein sequence ID" value="EMK21611.1"/>
    <property type="molecule type" value="Genomic_DNA"/>
</dbReference>